<sequence length="164" mass="17545">MWYSDLIYVDENMQSRISQTGALPESAYKMSESLNSGCSLMGIKAKASAAVLEAAKRKLGMLPVRTKSDKPCRLQKFKLCSGLIKKQGFKGSFGEAVSSAKFGLGFTVCGDVESEEINEDMSIDASKQSDEIEQALGAANTLAKKAGGSNFPDIADGLDELNMV</sequence>
<dbReference type="EMBL" id="JBCNJP010000025">
    <property type="protein sequence ID" value="KAK9053604.1"/>
    <property type="molecule type" value="Genomic_DNA"/>
</dbReference>
<dbReference type="Proteomes" id="UP001408789">
    <property type="component" value="Unassembled WGS sequence"/>
</dbReference>
<organism evidence="1 2">
    <name type="scientific">Deinandra increscens subsp. villosa</name>
    <dbReference type="NCBI Taxonomy" id="3103831"/>
    <lineage>
        <taxon>Eukaryota</taxon>
        <taxon>Viridiplantae</taxon>
        <taxon>Streptophyta</taxon>
        <taxon>Embryophyta</taxon>
        <taxon>Tracheophyta</taxon>
        <taxon>Spermatophyta</taxon>
        <taxon>Magnoliopsida</taxon>
        <taxon>eudicotyledons</taxon>
        <taxon>Gunneridae</taxon>
        <taxon>Pentapetalae</taxon>
        <taxon>asterids</taxon>
        <taxon>campanulids</taxon>
        <taxon>Asterales</taxon>
        <taxon>Asteraceae</taxon>
        <taxon>Asteroideae</taxon>
        <taxon>Heliantheae alliance</taxon>
        <taxon>Madieae</taxon>
        <taxon>Madiinae</taxon>
        <taxon>Deinandra</taxon>
    </lineage>
</organism>
<evidence type="ECO:0000313" key="2">
    <source>
        <dbReference type="Proteomes" id="UP001408789"/>
    </source>
</evidence>
<reference evidence="1 2" key="1">
    <citation type="submission" date="2024-04" db="EMBL/GenBank/DDBJ databases">
        <title>The reference genome of an endangered Asteraceae, Deinandra increscens subsp. villosa, native to the Central Coast of California.</title>
        <authorList>
            <person name="Guilliams M."/>
            <person name="Hasenstab-Lehman K."/>
            <person name="Meyer R."/>
            <person name="Mcevoy S."/>
        </authorList>
    </citation>
    <scope>NUCLEOTIDE SEQUENCE [LARGE SCALE GENOMIC DNA]</scope>
    <source>
        <tissue evidence="1">Leaf</tissue>
    </source>
</reference>
<name>A0AAP0CI13_9ASTR</name>
<keyword evidence="2" id="KW-1185">Reference proteome</keyword>
<gene>
    <name evidence="1" type="ORF">SSX86_024678</name>
</gene>
<protein>
    <submittedName>
        <fullName evidence="1">Uncharacterized protein</fullName>
    </submittedName>
</protein>
<accession>A0AAP0CI13</accession>
<proteinExistence type="predicted"/>
<dbReference type="AlphaFoldDB" id="A0AAP0CI13"/>
<evidence type="ECO:0000313" key="1">
    <source>
        <dbReference type="EMBL" id="KAK9053604.1"/>
    </source>
</evidence>
<comment type="caution">
    <text evidence="1">The sequence shown here is derived from an EMBL/GenBank/DDBJ whole genome shotgun (WGS) entry which is preliminary data.</text>
</comment>